<dbReference type="Proteomes" id="UP000663852">
    <property type="component" value="Unassembled WGS sequence"/>
</dbReference>
<dbReference type="PIRSF" id="PIRSF001461">
    <property type="entry name" value="RPE"/>
    <property type="match status" value="1"/>
</dbReference>
<feature type="binding site" evidence="12">
    <location>
        <position position="40"/>
    </location>
    <ligand>
        <name>a divalent metal cation</name>
        <dbReference type="ChEBI" id="CHEBI:60240"/>
    </ligand>
</feature>
<feature type="binding site" evidence="12">
    <location>
        <position position="42"/>
    </location>
    <ligand>
        <name>a divalent metal cation</name>
        <dbReference type="ChEBI" id="CHEBI:60240"/>
    </ligand>
</feature>
<keyword evidence="10" id="KW-0119">Carbohydrate metabolism</keyword>
<evidence type="ECO:0000313" key="14">
    <source>
        <dbReference type="EMBL" id="CAF0955454.1"/>
    </source>
</evidence>
<dbReference type="Pfam" id="PF00834">
    <property type="entry name" value="Ribul_P_3_epim"/>
    <property type="match status" value="1"/>
</dbReference>
<dbReference type="AlphaFoldDB" id="A0A814DGL6"/>
<dbReference type="NCBIfam" id="TIGR01163">
    <property type="entry name" value="rpe"/>
    <property type="match status" value="1"/>
</dbReference>
<evidence type="ECO:0000256" key="1">
    <source>
        <dbReference type="ARBA" id="ARBA00001782"/>
    </source>
</evidence>
<evidence type="ECO:0000256" key="10">
    <source>
        <dbReference type="PIRNR" id="PIRNR001461"/>
    </source>
</evidence>
<comment type="cofactor">
    <cofactor evidence="4">
        <name>Zn(2+)</name>
        <dbReference type="ChEBI" id="CHEBI:29105"/>
    </cofactor>
</comment>
<keyword evidence="16" id="KW-1185">Reference proteome</keyword>
<dbReference type="InterPro" id="IPR000056">
    <property type="entry name" value="Ribul_P_3_epim-like"/>
</dbReference>
<dbReference type="Proteomes" id="UP000663828">
    <property type="component" value="Unassembled WGS sequence"/>
</dbReference>
<dbReference type="OrthoDB" id="1927044at2759"/>
<dbReference type="PROSITE" id="PS01085">
    <property type="entry name" value="RIBUL_P_3_EPIMER_1"/>
    <property type="match status" value="1"/>
</dbReference>
<comment type="cofactor">
    <cofactor evidence="5">
        <name>Fe(2+)</name>
        <dbReference type="ChEBI" id="CHEBI:29033"/>
    </cofactor>
</comment>
<dbReference type="InterPro" id="IPR013785">
    <property type="entry name" value="Aldolase_TIM"/>
</dbReference>
<evidence type="ECO:0000256" key="8">
    <source>
        <dbReference type="ARBA" id="ARBA00022723"/>
    </source>
</evidence>
<feature type="binding site" evidence="13">
    <location>
        <position position="15"/>
    </location>
    <ligand>
        <name>substrate</name>
    </ligand>
</feature>
<keyword evidence="12" id="KW-0170">Cobalt</keyword>
<keyword evidence="12" id="KW-0464">Manganese</keyword>
<evidence type="ECO:0000256" key="13">
    <source>
        <dbReference type="PIRSR" id="PIRSR001461-3"/>
    </source>
</evidence>
<dbReference type="Gene3D" id="3.20.20.70">
    <property type="entry name" value="Aldolase class I"/>
    <property type="match status" value="1"/>
</dbReference>
<dbReference type="SUPFAM" id="SSF51366">
    <property type="entry name" value="Ribulose-phoshate binding barrel"/>
    <property type="match status" value="1"/>
</dbReference>
<dbReference type="GO" id="GO:0006098">
    <property type="term" value="P:pentose-phosphate shunt"/>
    <property type="evidence" value="ECO:0007669"/>
    <property type="project" value="InterPro"/>
</dbReference>
<dbReference type="InterPro" id="IPR011060">
    <property type="entry name" value="RibuloseP-bd_barrel"/>
</dbReference>
<feature type="binding site" evidence="12">
    <location>
        <position position="74"/>
    </location>
    <ligand>
        <name>a divalent metal cation</name>
        <dbReference type="ChEBI" id="CHEBI:60240"/>
    </ligand>
</feature>
<comment type="catalytic activity">
    <reaction evidence="1 10">
        <text>D-ribulose 5-phosphate = D-xylulose 5-phosphate</text>
        <dbReference type="Rhea" id="RHEA:13677"/>
        <dbReference type="ChEBI" id="CHEBI:57737"/>
        <dbReference type="ChEBI" id="CHEBI:58121"/>
        <dbReference type="EC" id="5.1.3.1"/>
    </reaction>
</comment>
<dbReference type="GO" id="GO:0005975">
    <property type="term" value="P:carbohydrate metabolic process"/>
    <property type="evidence" value="ECO:0007669"/>
    <property type="project" value="InterPro"/>
</dbReference>
<dbReference type="InterPro" id="IPR026019">
    <property type="entry name" value="Ribul_P_3_epim"/>
</dbReference>
<proteinExistence type="inferred from homology"/>
<dbReference type="GO" id="GO:0046872">
    <property type="term" value="F:metal ion binding"/>
    <property type="evidence" value="ECO:0007669"/>
    <property type="project" value="UniProtKB-KW"/>
</dbReference>
<dbReference type="FunFam" id="3.20.20.70:FF:000171">
    <property type="entry name" value="Ribulose-phosphate 3-epimerase"/>
    <property type="match status" value="1"/>
</dbReference>
<dbReference type="GO" id="GO:0004750">
    <property type="term" value="F:D-ribulose-phosphate 3-epimerase activity"/>
    <property type="evidence" value="ECO:0007669"/>
    <property type="project" value="UniProtKB-EC"/>
</dbReference>
<keyword evidence="12" id="KW-0862">Zinc</keyword>
<dbReference type="EMBL" id="CAJNOR010004680">
    <property type="protein sequence ID" value="CAF1520698.1"/>
    <property type="molecule type" value="Genomic_DNA"/>
</dbReference>
<accession>A0A814DGL6</accession>
<dbReference type="EC" id="5.1.3.1" evidence="7 10"/>
<evidence type="ECO:0000256" key="2">
    <source>
        <dbReference type="ARBA" id="ARBA00001936"/>
    </source>
</evidence>
<evidence type="ECO:0000256" key="5">
    <source>
        <dbReference type="ARBA" id="ARBA00001954"/>
    </source>
</evidence>
<evidence type="ECO:0000256" key="12">
    <source>
        <dbReference type="PIRSR" id="PIRSR001461-2"/>
    </source>
</evidence>
<dbReference type="EMBL" id="CAJNOJ010000048">
    <property type="protein sequence ID" value="CAF0955454.1"/>
    <property type="molecule type" value="Genomic_DNA"/>
</dbReference>
<comment type="similarity">
    <text evidence="6 10">Belongs to the ribulose-phosphate 3-epimerase family.</text>
</comment>
<evidence type="ECO:0000256" key="4">
    <source>
        <dbReference type="ARBA" id="ARBA00001947"/>
    </source>
</evidence>
<comment type="cofactor">
    <cofactor evidence="12">
        <name>a divalent metal cation</name>
        <dbReference type="ChEBI" id="CHEBI:60240"/>
    </cofactor>
    <text evidence="12">Binds 1 divalent metal cation per subunit.</text>
</comment>
<comment type="cofactor">
    <cofactor evidence="3">
        <name>Co(2+)</name>
        <dbReference type="ChEBI" id="CHEBI:48828"/>
    </cofactor>
</comment>
<dbReference type="PANTHER" id="PTHR11749">
    <property type="entry name" value="RIBULOSE-5-PHOSPHATE-3-EPIMERASE"/>
    <property type="match status" value="1"/>
</dbReference>
<evidence type="ECO:0000256" key="3">
    <source>
        <dbReference type="ARBA" id="ARBA00001941"/>
    </source>
</evidence>
<evidence type="ECO:0000256" key="6">
    <source>
        <dbReference type="ARBA" id="ARBA00009541"/>
    </source>
</evidence>
<reference evidence="14" key="1">
    <citation type="submission" date="2021-02" db="EMBL/GenBank/DDBJ databases">
        <authorList>
            <person name="Nowell W R."/>
        </authorList>
    </citation>
    <scope>NUCLEOTIDE SEQUENCE</scope>
</reference>
<evidence type="ECO:0000256" key="11">
    <source>
        <dbReference type="PIRSR" id="PIRSR001461-1"/>
    </source>
</evidence>
<feature type="active site" description="Proton acceptor" evidence="11">
    <location>
        <position position="42"/>
    </location>
</feature>
<feature type="binding site" evidence="13">
    <location>
        <begin position="204"/>
        <end position="205"/>
    </location>
    <ligand>
        <name>substrate</name>
    </ligand>
</feature>
<organism evidence="14 17">
    <name type="scientific">Adineta ricciae</name>
    <name type="common">Rotifer</name>
    <dbReference type="NCBI Taxonomy" id="249248"/>
    <lineage>
        <taxon>Eukaryota</taxon>
        <taxon>Metazoa</taxon>
        <taxon>Spiralia</taxon>
        <taxon>Gnathifera</taxon>
        <taxon>Rotifera</taxon>
        <taxon>Eurotatoria</taxon>
        <taxon>Bdelloidea</taxon>
        <taxon>Adinetida</taxon>
        <taxon>Adinetidae</taxon>
        <taxon>Adineta</taxon>
    </lineage>
</organism>
<feature type="binding site" evidence="13">
    <location>
        <begin position="152"/>
        <end position="155"/>
    </location>
    <ligand>
        <name>substrate</name>
    </ligand>
</feature>
<feature type="binding site" evidence="13">
    <location>
        <position position="74"/>
    </location>
    <ligand>
        <name>substrate</name>
    </ligand>
</feature>
<feature type="binding site" evidence="13">
    <location>
        <position position="184"/>
    </location>
    <ligand>
        <name>substrate</name>
    </ligand>
</feature>
<evidence type="ECO:0000256" key="7">
    <source>
        <dbReference type="ARBA" id="ARBA00013188"/>
    </source>
</evidence>
<gene>
    <name evidence="14" type="ORF">EDS130_LOCUS12565</name>
    <name evidence="15" type="ORF">XAT740_LOCUS40779</name>
</gene>
<feature type="binding site" evidence="12">
    <location>
        <position position="182"/>
    </location>
    <ligand>
        <name>a divalent metal cation</name>
        <dbReference type="ChEBI" id="CHEBI:60240"/>
    </ligand>
</feature>
<name>A0A814DGL6_ADIRI</name>
<evidence type="ECO:0000313" key="16">
    <source>
        <dbReference type="Proteomes" id="UP000663828"/>
    </source>
</evidence>
<feature type="active site" description="Proton donor" evidence="11">
    <location>
        <position position="182"/>
    </location>
</feature>
<evidence type="ECO:0000256" key="9">
    <source>
        <dbReference type="ARBA" id="ARBA00023235"/>
    </source>
</evidence>
<dbReference type="PROSITE" id="PS01086">
    <property type="entry name" value="RIBUL_P_3_EPIMER_2"/>
    <property type="match status" value="1"/>
</dbReference>
<dbReference type="NCBIfam" id="NF004076">
    <property type="entry name" value="PRK05581.1-4"/>
    <property type="match status" value="1"/>
</dbReference>
<evidence type="ECO:0000313" key="17">
    <source>
        <dbReference type="Proteomes" id="UP000663852"/>
    </source>
</evidence>
<dbReference type="HAMAP" id="MF_02227">
    <property type="entry name" value="RPE"/>
    <property type="match status" value="1"/>
</dbReference>
<protein>
    <recommendedName>
        <fullName evidence="7 10">Ribulose-phosphate 3-epimerase</fullName>
        <ecNumber evidence="7 10">5.1.3.1</ecNumber>
    </recommendedName>
</protein>
<evidence type="ECO:0000313" key="15">
    <source>
        <dbReference type="EMBL" id="CAF1520698.1"/>
    </source>
</evidence>
<dbReference type="CDD" id="cd00429">
    <property type="entry name" value="RPE"/>
    <property type="match status" value="1"/>
</dbReference>
<comment type="caution">
    <text evidence="14">The sequence shown here is derived from an EMBL/GenBank/DDBJ whole genome shotgun (WGS) entry which is preliminary data.</text>
</comment>
<comment type="cofactor">
    <cofactor evidence="2">
        <name>Mn(2+)</name>
        <dbReference type="ChEBI" id="CHEBI:29035"/>
    </cofactor>
</comment>
<sequence length="245" mass="27383">MDSLPKGIKGIIGPSILSADLSKLTDESRRLLDAGADYLHLDVMDGHFVPNLTIGHPVIKCLRKNIPKVYFDAHMMVAKPEQWIEEMAGAGVNQYTFHIESTTKESMPEIIRKIKEADMKVGLGIKPKTDISVVEEYINDIDVVLIMTVEPGFGGQKFMGDMMEKIRWLRKTYPQLLHIEVDGGVSTKTIDDCAQAGANMIVSGSALIDSKQPDKDIEQMRNLIDENLKSKKLHLQITNNEHCSH</sequence>
<keyword evidence="9 10" id="KW-0413">Isomerase</keyword>
<keyword evidence="8 12" id="KW-0479">Metal-binding</keyword>